<feature type="domain" description="CxC3 like cysteine cluster" evidence="1">
    <location>
        <begin position="57"/>
        <end position="97"/>
    </location>
</feature>
<accession>A0ABQ9ZX44</accession>
<dbReference type="Proteomes" id="UP001234178">
    <property type="component" value="Unassembled WGS sequence"/>
</dbReference>
<proteinExistence type="predicted"/>
<evidence type="ECO:0000313" key="2">
    <source>
        <dbReference type="EMBL" id="KAK4017475.1"/>
    </source>
</evidence>
<dbReference type="InterPro" id="IPR040564">
    <property type="entry name" value="CxC3-like"/>
</dbReference>
<gene>
    <name evidence="2" type="ORF">OUZ56_032786</name>
</gene>
<protein>
    <recommendedName>
        <fullName evidence="1">CxC3 like cysteine cluster domain-containing protein</fullName>
    </recommendedName>
</protein>
<keyword evidence="3" id="KW-1185">Reference proteome</keyword>
<comment type="caution">
    <text evidence="2">The sequence shown here is derived from an EMBL/GenBank/DDBJ whole genome shotgun (WGS) entry which is preliminary data.</text>
</comment>
<reference evidence="2 3" key="1">
    <citation type="journal article" date="2023" name="Nucleic Acids Res.">
        <title>The hologenome of Daphnia magna reveals possible DNA methylation and microbiome-mediated evolution of the host genome.</title>
        <authorList>
            <person name="Chaturvedi A."/>
            <person name="Li X."/>
            <person name="Dhandapani V."/>
            <person name="Marshall H."/>
            <person name="Kissane S."/>
            <person name="Cuenca-Cambronero M."/>
            <person name="Asole G."/>
            <person name="Calvet F."/>
            <person name="Ruiz-Romero M."/>
            <person name="Marangio P."/>
            <person name="Guigo R."/>
            <person name="Rago D."/>
            <person name="Mirbahai L."/>
            <person name="Eastwood N."/>
            <person name="Colbourne J.K."/>
            <person name="Zhou J."/>
            <person name="Mallon E."/>
            <person name="Orsini L."/>
        </authorList>
    </citation>
    <scope>NUCLEOTIDE SEQUENCE [LARGE SCALE GENOMIC DNA]</scope>
    <source>
        <strain evidence="2">LRV0_1</strain>
    </source>
</reference>
<sequence>MLEKEWEIFRPKLQENITASQAFHHENCRNCQNVNAAVRCMDCRSYLCVTCDLNVHNVTVPCFLPLECEQCEFTSLQCVAGSRNVAVATAEGLKALHKMLKF</sequence>
<evidence type="ECO:0000313" key="3">
    <source>
        <dbReference type="Proteomes" id="UP001234178"/>
    </source>
</evidence>
<dbReference type="Pfam" id="PF18804">
    <property type="entry name" value="CxC3"/>
    <property type="match status" value="1"/>
</dbReference>
<evidence type="ECO:0000259" key="1">
    <source>
        <dbReference type="Pfam" id="PF18804"/>
    </source>
</evidence>
<name>A0ABQ9ZX44_9CRUS</name>
<organism evidence="2 3">
    <name type="scientific">Daphnia magna</name>
    <dbReference type="NCBI Taxonomy" id="35525"/>
    <lineage>
        <taxon>Eukaryota</taxon>
        <taxon>Metazoa</taxon>
        <taxon>Ecdysozoa</taxon>
        <taxon>Arthropoda</taxon>
        <taxon>Crustacea</taxon>
        <taxon>Branchiopoda</taxon>
        <taxon>Diplostraca</taxon>
        <taxon>Cladocera</taxon>
        <taxon>Anomopoda</taxon>
        <taxon>Daphniidae</taxon>
        <taxon>Daphnia</taxon>
    </lineage>
</organism>
<dbReference type="CDD" id="cd19757">
    <property type="entry name" value="Bbox1"/>
    <property type="match status" value="1"/>
</dbReference>
<dbReference type="EMBL" id="JAOYFB010000006">
    <property type="protein sequence ID" value="KAK4017475.1"/>
    <property type="molecule type" value="Genomic_DNA"/>
</dbReference>